<evidence type="ECO:0000256" key="2">
    <source>
        <dbReference type="ARBA" id="ARBA00022448"/>
    </source>
</evidence>
<keyword evidence="10" id="KW-1185">Reference proteome</keyword>
<dbReference type="GO" id="GO:0005774">
    <property type="term" value="C:vacuolar membrane"/>
    <property type="evidence" value="ECO:0007669"/>
    <property type="project" value="TreeGrafter"/>
</dbReference>
<feature type="transmembrane region" description="Helical" evidence="7">
    <location>
        <begin position="119"/>
        <end position="139"/>
    </location>
</feature>
<evidence type="ECO:0000256" key="4">
    <source>
        <dbReference type="ARBA" id="ARBA00022970"/>
    </source>
</evidence>
<dbReference type="AlphaFoldDB" id="A0AAN9FTG1"/>
<feature type="transmembrane region" description="Helical" evidence="7">
    <location>
        <begin position="238"/>
        <end position="261"/>
    </location>
</feature>
<name>A0AAN9FTG1_CROPI</name>
<feature type="domain" description="Amino acid transporter transmembrane" evidence="8">
    <location>
        <begin position="87"/>
        <end position="467"/>
    </location>
</feature>
<evidence type="ECO:0000256" key="5">
    <source>
        <dbReference type="ARBA" id="ARBA00022989"/>
    </source>
</evidence>
<evidence type="ECO:0000256" key="7">
    <source>
        <dbReference type="SAM" id="Phobius"/>
    </source>
</evidence>
<dbReference type="Pfam" id="PF01490">
    <property type="entry name" value="Aa_trans"/>
    <property type="match status" value="1"/>
</dbReference>
<dbReference type="PANTHER" id="PTHR22950:SF696">
    <property type="entry name" value="AMINO ACID TRANSPORTER TRANSMEMBRANE DOMAIN-CONTAINING PROTEIN"/>
    <property type="match status" value="1"/>
</dbReference>
<evidence type="ECO:0000259" key="8">
    <source>
        <dbReference type="Pfam" id="PF01490"/>
    </source>
</evidence>
<feature type="transmembrane region" description="Helical" evidence="7">
    <location>
        <begin position="93"/>
        <end position="113"/>
    </location>
</feature>
<feature type="transmembrane region" description="Helical" evidence="7">
    <location>
        <begin position="273"/>
        <end position="294"/>
    </location>
</feature>
<feature type="transmembrane region" description="Helical" evidence="7">
    <location>
        <begin position="346"/>
        <end position="368"/>
    </location>
</feature>
<keyword evidence="5 7" id="KW-1133">Transmembrane helix</keyword>
<feature type="transmembrane region" description="Helical" evidence="7">
    <location>
        <begin position="415"/>
        <end position="437"/>
    </location>
</feature>
<evidence type="ECO:0000256" key="3">
    <source>
        <dbReference type="ARBA" id="ARBA00022692"/>
    </source>
</evidence>
<keyword evidence="4" id="KW-0029">Amino-acid transport</keyword>
<proteinExistence type="predicted"/>
<dbReference type="GO" id="GO:0015179">
    <property type="term" value="F:L-amino acid transmembrane transporter activity"/>
    <property type="evidence" value="ECO:0007669"/>
    <property type="project" value="TreeGrafter"/>
</dbReference>
<feature type="transmembrane region" description="Helical" evidence="7">
    <location>
        <begin position="306"/>
        <end position="326"/>
    </location>
</feature>
<keyword evidence="2" id="KW-0813">Transport</keyword>
<accession>A0AAN9FTG1</accession>
<evidence type="ECO:0000313" key="10">
    <source>
        <dbReference type="Proteomes" id="UP001372338"/>
    </source>
</evidence>
<keyword evidence="6 7" id="KW-0472">Membrane</keyword>
<dbReference type="InterPro" id="IPR013057">
    <property type="entry name" value="AA_transpt_TM"/>
</dbReference>
<dbReference type="Proteomes" id="UP001372338">
    <property type="component" value="Unassembled WGS sequence"/>
</dbReference>
<reference evidence="9 10" key="1">
    <citation type="submission" date="2024-01" db="EMBL/GenBank/DDBJ databases">
        <title>The genomes of 5 underutilized Papilionoideae crops provide insights into root nodulation and disease resistanc.</title>
        <authorList>
            <person name="Yuan L."/>
        </authorList>
    </citation>
    <scope>NUCLEOTIDE SEQUENCE [LARGE SCALE GENOMIC DNA]</scope>
    <source>
        <strain evidence="9">ZHUSHIDOU_FW_LH</strain>
        <tissue evidence="9">Leaf</tissue>
    </source>
</reference>
<dbReference type="EMBL" id="JAYWIO010000002">
    <property type="protein sequence ID" value="KAK7280861.1"/>
    <property type="molecule type" value="Genomic_DNA"/>
</dbReference>
<comment type="caution">
    <text evidence="9">The sequence shown here is derived from an EMBL/GenBank/DDBJ whole genome shotgun (WGS) entry which is preliminary data.</text>
</comment>
<protein>
    <recommendedName>
        <fullName evidence="8">Amino acid transporter transmembrane domain-containing protein</fullName>
    </recommendedName>
</protein>
<organism evidence="9 10">
    <name type="scientific">Crotalaria pallida</name>
    <name type="common">Smooth rattlebox</name>
    <name type="synonym">Crotalaria striata</name>
    <dbReference type="NCBI Taxonomy" id="3830"/>
    <lineage>
        <taxon>Eukaryota</taxon>
        <taxon>Viridiplantae</taxon>
        <taxon>Streptophyta</taxon>
        <taxon>Embryophyta</taxon>
        <taxon>Tracheophyta</taxon>
        <taxon>Spermatophyta</taxon>
        <taxon>Magnoliopsida</taxon>
        <taxon>eudicotyledons</taxon>
        <taxon>Gunneridae</taxon>
        <taxon>Pentapetalae</taxon>
        <taxon>rosids</taxon>
        <taxon>fabids</taxon>
        <taxon>Fabales</taxon>
        <taxon>Fabaceae</taxon>
        <taxon>Papilionoideae</taxon>
        <taxon>50 kb inversion clade</taxon>
        <taxon>genistoids sensu lato</taxon>
        <taxon>core genistoids</taxon>
        <taxon>Crotalarieae</taxon>
        <taxon>Crotalaria</taxon>
    </lineage>
</organism>
<feature type="transmembrane region" description="Helical" evidence="7">
    <location>
        <begin position="389"/>
        <end position="409"/>
    </location>
</feature>
<dbReference type="PANTHER" id="PTHR22950">
    <property type="entry name" value="AMINO ACID TRANSPORTER"/>
    <property type="match status" value="1"/>
</dbReference>
<evidence type="ECO:0000313" key="9">
    <source>
        <dbReference type="EMBL" id="KAK7280861.1"/>
    </source>
</evidence>
<evidence type="ECO:0000256" key="1">
    <source>
        <dbReference type="ARBA" id="ARBA00004141"/>
    </source>
</evidence>
<keyword evidence="3 7" id="KW-0812">Transmembrane</keyword>
<sequence length="484" mass="52934">MLKSLRKEGLSLKSKCVQNTSEVDGTVTVHGENLVGSSLQVKWANCNICIEESNQCNCDHIKVEDIKNIVAEGDSVDTKLDTHEEATSSFAHAVINMVGMLIGLGQLSTPYAIEKGGWASSFMLIGLGVMCAYTSYLLGKCLHKNPKLRSYVDIGDQAFGAKGRFLVATFIYMEIFMALVSYTISLHDNLIKVFLGTHLKMHLAKLSTSQILTMLAILIALPSLWIRDLSSISFLSSGGILMSLLIFFSVVATAIFGGVQANHSIHALHIHNFPSISGLYVFGYGGHIVFPNLYKAMKDPSKFTKVSIVSFTVVTTLYTTMGFMGAKMFGNDVKSQITLSMPPKKIVTKIALWATVLTPMTKYALELAPLAIQLEHKLPSSMNGRIKMLIRGCIGSILLLLILTLALSVPYFEHVLSLTGSLVSVAISLIMPCVFYVKICWGQMPKSLFVLNLFLITFGLLLGMMGTFSSSKLLVENLITHYSS</sequence>
<feature type="transmembrane region" description="Helical" evidence="7">
    <location>
        <begin position="449"/>
        <end position="468"/>
    </location>
</feature>
<feature type="transmembrane region" description="Helical" evidence="7">
    <location>
        <begin position="206"/>
        <end position="226"/>
    </location>
</feature>
<evidence type="ECO:0000256" key="6">
    <source>
        <dbReference type="ARBA" id="ARBA00023136"/>
    </source>
</evidence>
<feature type="transmembrane region" description="Helical" evidence="7">
    <location>
        <begin position="165"/>
        <end position="186"/>
    </location>
</feature>
<gene>
    <name evidence="9" type="ORF">RIF29_08396</name>
</gene>
<comment type="subcellular location">
    <subcellularLocation>
        <location evidence="1">Membrane</location>
        <topology evidence="1">Multi-pass membrane protein</topology>
    </subcellularLocation>
</comment>